<evidence type="ECO:0000313" key="1">
    <source>
        <dbReference type="EMBL" id="PLA77280.1"/>
    </source>
</evidence>
<name>A0A2I2AD41_9LACO</name>
<reference evidence="2" key="1">
    <citation type="submission" date="2017-12" db="EMBL/GenBank/DDBJ databases">
        <authorList>
            <person name="Christensen H."/>
        </authorList>
    </citation>
    <scope>NUCLEOTIDE SEQUENCE [LARGE SCALE GENOMIC DNA]</scope>
    <source>
        <strain evidence="2">268A</strain>
    </source>
</reference>
<evidence type="ECO:0000313" key="2">
    <source>
        <dbReference type="Proteomes" id="UP000234579"/>
    </source>
</evidence>
<dbReference type="Proteomes" id="UP000234579">
    <property type="component" value="Unassembled WGS sequence"/>
</dbReference>
<organism evidence="1 2">
    <name type="scientific">Ligilactobacillus agilis</name>
    <dbReference type="NCBI Taxonomy" id="1601"/>
    <lineage>
        <taxon>Bacteria</taxon>
        <taxon>Bacillati</taxon>
        <taxon>Bacillota</taxon>
        <taxon>Bacilli</taxon>
        <taxon>Lactobacillales</taxon>
        <taxon>Lactobacillaceae</taxon>
        <taxon>Ligilactobacillus</taxon>
    </lineage>
</organism>
<gene>
    <name evidence="1" type="ORF">CYR79_01735</name>
</gene>
<proteinExistence type="predicted"/>
<accession>A0A2I2AD41</accession>
<protein>
    <submittedName>
        <fullName evidence="1">Uncharacterized protein</fullName>
    </submittedName>
</protein>
<dbReference type="EMBL" id="PKGI01000007">
    <property type="protein sequence ID" value="PLA77280.1"/>
    <property type="molecule type" value="Genomic_DNA"/>
</dbReference>
<comment type="caution">
    <text evidence="1">The sequence shown here is derived from an EMBL/GenBank/DDBJ whole genome shotgun (WGS) entry which is preliminary data.</text>
</comment>
<sequence length="124" mass="14152">MPSLLIFTAYAELYQIEELITALPMVRFEIAAPVYVSFQLKQLLGYPNVRIHQVVLSQTLDRLIDESMAMLDLSVQRDEVIQRRYLATGKPVLSLERPGYQNEPSQVYASIAALRQRVLELSAQ</sequence>
<dbReference type="AlphaFoldDB" id="A0A2I2AD41"/>